<evidence type="ECO:0000256" key="1">
    <source>
        <dbReference type="SAM" id="MobiDB-lite"/>
    </source>
</evidence>
<dbReference type="EMBL" id="BTSY01000005">
    <property type="protein sequence ID" value="GMT29779.1"/>
    <property type="molecule type" value="Genomic_DNA"/>
</dbReference>
<dbReference type="Proteomes" id="UP001432322">
    <property type="component" value="Unassembled WGS sequence"/>
</dbReference>
<dbReference type="InterPro" id="IPR002083">
    <property type="entry name" value="MATH/TRAF_dom"/>
</dbReference>
<name>A0AAV5WCP9_9BILA</name>
<protein>
    <recommendedName>
        <fullName evidence="2">BTB domain-containing protein</fullName>
    </recommendedName>
</protein>
<dbReference type="PANTHER" id="PTHR47022">
    <property type="entry name" value="BTB AND MATH DOMAIN-CONTAINING PROTEIN 36-RELATED"/>
    <property type="match status" value="1"/>
</dbReference>
<dbReference type="SUPFAM" id="SSF54695">
    <property type="entry name" value="POZ domain"/>
    <property type="match status" value="1"/>
</dbReference>
<feature type="compositionally biased region" description="Gly residues" evidence="1">
    <location>
        <begin position="34"/>
        <end position="49"/>
    </location>
</feature>
<keyword evidence="4" id="KW-1185">Reference proteome</keyword>
<dbReference type="PROSITE" id="PS50097">
    <property type="entry name" value="BTB"/>
    <property type="match status" value="1"/>
</dbReference>
<dbReference type="PANTHER" id="PTHR47022:SF1">
    <property type="entry name" value="BTB AND MATH DOMAIN-CONTAINING PROTEIN 36-RELATED"/>
    <property type="match status" value="1"/>
</dbReference>
<feature type="non-terminal residue" evidence="3">
    <location>
        <position position="1"/>
    </location>
</feature>
<reference evidence="3" key="1">
    <citation type="submission" date="2023-10" db="EMBL/GenBank/DDBJ databases">
        <title>Genome assembly of Pristionchus species.</title>
        <authorList>
            <person name="Yoshida K."/>
            <person name="Sommer R.J."/>
        </authorList>
    </citation>
    <scope>NUCLEOTIDE SEQUENCE</scope>
    <source>
        <strain evidence="3">RS5133</strain>
    </source>
</reference>
<dbReference type="Gene3D" id="2.60.210.10">
    <property type="entry name" value="Apoptosis, Tumor Necrosis Factor Receptor Associated Protein 2, Chain A"/>
    <property type="match status" value="1"/>
</dbReference>
<sequence>FQSMIDSEEEHLVVDDEYERPRRAMRAPAQRSMSGGGRGGGGETDGGGSTVVSLSVSVAALKQSPKCASESTETSPWRLSVQRQHNADEILIELERNRELKSSGWSIEASVDFRIVNHRNPSITMKQILDHNFHPLSLSVSSIIDTYPNMITAENGFVKDDKILFEAQIVVKKVEGIRSISSSSLDFSSPSEILDVALVVEGGAKVYAGSQFLSTYSPYFRALFYDEMREKKEMKMDGIRREELVELLEVIYPVERPITNKNVEGLLKLAGRFEMKTVLNASEQFLISSSSVTPSARLLLADRYRLAQLQSVCLSMLDSKVAIKSVRDSNEYEKLSEKTKEALFDRMMEIV</sequence>
<gene>
    <name evidence="3" type="ORF">PFISCL1PPCAC_21076</name>
</gene>
<evidence type="ECO:0000313" key="3">
    <source>
        <dbReference type="EMBL" id="GMT29779.1"/>
    </source>
</evidence>
<dbReference type="Pfam" id="PF00651">
    <property type="entry name" value="BTB"/>
    <property type="match status" value="1"/>
</dbReference>
<dbReference type="InterPro" id="IPR000210">
    <property type="entry name" value="BTB/POZ_dom"/>
</dbReference>
<dbReference type="SMART" id="SM00225">
    <property type="entry name" value="BTB"/>
    <property type="match status" value="1"/>
</dbReference>
<dbReference type="SUPFAM" id="SSF49599">
    <property type="entry name" value="TRAF domain-like"/>
    <property type="match status" value="1"/>
</dbReference>
<dbReference type="InterPro" id="IPR011333">
    <property type="entry name" value="SKP1/BTB/POZ_sf"/>
</dbReference>
<proteinExistence type="predicted"/>
<evidence type="ECO:0000313" key="4">
    <source>
        <dbReference type="Proteomes" id="UP001432322"/>
    </source>
</evidence>
<feature type="region of interest" description="Disordered" evidence="1">
    <location>
        <begin position="15"/>
        <end position="49"/>
    </location>
</feature>
<dbReference type="Gene3D" id="3.30.710.10">
    <property type="entry name" value="Potassium Channel Kv1.1, Chain A"/>
    <property type="match status" value="1"/>
</dbReference>
<dbReference type="InterPro" id="IPR008974">
    <property type="entry name" value="TRAF-like"/>
</dbReference>
<dbReference type="Pfam" id="PF00917">
    <property type="entry name" value="MATH"/>
    <property type="match status" value="1"/>
</dbReference>
<comment type="caution">
    <text evidence="3">The sequence shown here is derived from an EMBL/GenBank/DDBJ whole genome shotgun (WGS) entry which is preliminary data.</text>
</comment>
<accession>A0AAV5WCP9</accession>
<feature type="domain" description="BTB" evidence="2">
    <location>
        <begin position="194"/>
        <end position="260"/>
    </location>
</feature>
<dbReference type="AlphaFoldDB" id="A0AAV5WCP9"/>
<evidence type="ECO:0000259" key="2">
    <source>
        <dbReference type="PROSITE" id="PS50097"/>
    </source>
</evidence>
<dbReference type="CDD" id="cd00121">
    <property type="entry name" value="MATH"/>
    <property type="match status" value="1"/>
</dbReference>
<organism evidence="3 4">
    <name type="scientific">Pristionchus fissidentatus</name>
    <dbReference type="NCBI Taxonomy" id="1538716"/>
    <lineage>
        <taxon>Eukaryota</taxon>
        <taxon>Metazoa</taxon>
        <taxon>Ecdysozoa</taxon>
        <taxon>Nematoda</taxon>
        <taxon>Chromadorea</taxon>
        <taxon>Rhabditida</taxon>
        <taxon>Rhabditina</taxon>
        <taxon>Diplogasteromorpha</taxon>
        <taxon>Diplogasteroidea</taxon>
        <taxon>Neodiplogasteridae</taxon>
        <taxon>Pristionchus</taxon>
    </lineage>
</organism>